<name>A0A6C0FEY2_9ZZZZ</name>
<sequence>MVYELLYNGLLLSSIYLGFDLLNKYNKKEIKTNDDIKIYFALKGIKLLNMYNYTTRNVRNFINKCNSNIENEEEDDVYKIVILKKNDILKCLLCYEEEDYYIENEGKDLEECLNDAKYIYITKQTNDKENNFLQIQPEELKNKENILDLKNKLENKLENINKLFLNIELVINENEYDLNSIVNKYCVSGNNILSIDFLRYILHDYLEVELENEDYKINIIDKNIVMFDINKNNSISIIENGGYKIIS</sequence>
<evidence type="ECO:0000313" key="1">
    <source>
        <dbReference type="EMBL" id="QHT37685.1"/>
    </source>
</evidence>
<dbReference type="AlphaFoldDB" id="A0A6C0FEY2"/>
<organism evidence="1">
    <name type="scientific">viral metagenome</name>
    <dbReference type="NCBI Taxonomy" id="1070528"/>
    <lineage>
        <taxon>unclassified sequences</taxon>
        <taxon>metagenomes</taxon>
        <taxon>organismal metagenomes</taxon>
    </lineage>
</organism>
<accession>A0A6C0FEY2</accession>
<dbReference type="EMBL" id="MN738805">
    <property type="protein sequence ID" value="QHT37685.1"/>
    <property type="molecule type" value="Genomic_DNA"/>
</dbReference>
<protein>
    <submittedName>
        <fullName evidence="1">Uncharacterized protein</fullName>
    </submittedName>
</protein>
<proteinExistence type="predicted"/>
<reference evidence="1" key="1">
    <citation type="journal article" date="2020" name="Nature">
        <title>Giant virus diversity and host interactions through global metagenomics.</title>
        <authorList>
            <person name="Schulz F."/>
            <person name="Roux S."/>
            <person name="Paez-Espino D."/>
            <person name="Jungbluth S."/>
            <person name="Walsh D.A."/>
            <person name="Denef V.J."/>
            <person name="McMahon K.D."/>
            <person name="Konstantinidis K.T."/>
            <person name="Eloe-Fadrosh E.A."/>
            <person name="Kyrpides N.C."/>
            <person name="Woyke T."/>
        </authorList>
    </citation>
    <scope>NUCLEOTIDE SEQUENCE</scope>
    <source>
        <strain evidence="1">GVMAG-S-ERX555997-44</strain>
    </source>
</reference>